<protein>
    <submittedName>
        <fullName evidence="2">Uncharacterized protein</fullName>
    </submittedName>
</protein>
<dbReference type="EMBL" id="CVQH01020790">
    <property type="protein sequence ID" value="CRK28601.1"/>
    <property type="molecule type" value="Genomic_DNA"/>
</dbReference>
<evidence type="ECO:0000256" key="1">
    <source>
        <dbReference type="SAM" id="MobiDB-lite"/>
    </source>
</evidence>
<feature type="non-terminal residue" evidence="2">
    <location>
        <position position="56"/>
    </location>
</feature>
<gene>
    <name evidence="2" type="ORF">BN1708_018357</name>
</gene>
<reference evidence="3" key="1">
    <citation type="submission" date="2015-05" db="EMBL/GenBank/DDBJ databases">
        <authorList>
            <person name="Fogelqvist Johan"/>
        </authorList>
    </citation>
    <scope>NUCLEOTIDE SEQUENCE [LARGE SCALE GENOMIC DNA]</scope>
</reference>
<evidence type="ECO:0000313" key="2">
    <source>
        <dbReference type="EMBL" id="CRK28601.1"/>
    </source>
</evidence>
<accession>A0A0G4M2U6</accession>
<sequence length="56" mass="5642">MSPAAPMSEPEMVSEGVLTPTDSVSLAGSGEDIANDAVSSKGGDNGRPYDVLSESE</sequence>
<feature type="region of interest" description="Disordered" evidence="1">
    <location>
        <begin position="1"/>
        <end position="56"/>
    </location>
</feature>
<proteinExistence type="predicted"/>
<evidence type="ECO:0000313" key="3">
    <source>
        <dbReference type="Proteomes" id="UP000044602"/>
    </source>
</evidence>
<organism evidence="2 3">
    <name type="scientific">Verticillium longisporum</name>
    <name type="common">Verticillium dahliae var. longisporum</name>
    <dbReference type="NCBI Taxonomy" id="100787"/>
    <lineage>
        <taxon>Eukaryota</taxon>
        <taxon>Fungi</taxon>
        <taxon>Dikarya</taxon>
        <taxon>Ascomycota</taxon>
        <taxon>Pezizomycotina</taxon>
        <taxon>Sordariomycetes</taxon>
        <taxon>Hypocreomycetidae</taxon>
        <taxon>Glomerellales</taxon>
        <taxon>Plectosphaerellaceae</taxon>
        <taxon>Verticillium</taxon>
    </lineage>
</organism>
<dbReference type="AlphaFoldDB" id="A0A0G4M2U6"/>
<keyword evidence="3" id="KW-1185">Reference proteome</keyword>
<name>A0A0G4M2U6_VERLO</name>
<dbReference type="Proteomes" id="UP000044602">
    <property type="component" value="Unassembled WGS sequence"/>
</dbReference>